<comment type="caution">
    <text evidence="2">The sequence shown here is derived from an EMBL/GenBank/DDBJ whole genome shotgun (WGS) entry which is preliminary data.</text>
</comment>
<sequence length="220" mass="23551">MRITTTVAASATGKHLGQVLSGVSRCPHCSIANPLLDVIWASRGPTARSDGRPGEYWATYRCTTCGAVSTVKASQVGTEFVIDRIFPSAKVAHDDLPEPARTFLQQAFETLHAPDAAAVMAGSAVDGFLKTKGYGKGSLYERIDLALSDNVLTKGMADWAHSVRLGSNRPRHADKEKPHISPEEAEQAVEFAEALGQFLFVLTARIERGIAAAAEAEKTT</sequence>
<name>A0A3M9X952_9HYPH</name>
<protein>
    <recommendedName>
        <fullName evidence="1">DUF4145 domain-containing protein</fullName>
    </recommendedName>
</protein>
<feature type="domain" description="DUF4145" evidence="1">
    <location>
        <begin position="112"/>
        <end position="192"/>
    </location>
</feature>
<dbReference type="Proteomes" id="UP000275436">
    <property type="component" value="Unassembled WGS sequence"/>
</dbReference>
<organism evidence="2 3">
    <name type="scientific">Mesorhizobium japonicum</name>
    <dbReference type="NCBI Taxonomy" id="2066070"/>
    <lineage>
        <taxon>Bacteria</taxon>
        <taxon>Pseudomonadati</taxon>
        <taxon>Pseudomonadota</taxon>
        <taxon>Alphaproteobacteria</taxon>
        <taxon>Hyphomicrobiales</taxon>
        <taxon>Phyllobacteriaceae</taxon>
        <taxon>Mesorhizobium</taxon>
    </lineage>
</organism>
<proteinExistence type="predicted"/>
<reference evidence="2 3" key="1">
    <citation type="journal article" date="2018" name="Mol. Plant Microbe Interact.">
        <title>Taxonomically Different Co-Microsymbionts of a Relict Legume, Oxytropis popoviana, Have Complementary Sets of Symbiotic Genes and Together Increase the Efficiency of Plant Nodulation.</title>
        <authorList>
            <person name="Safronova V."/>
            <person name="Belimov A."/>
            <person name="Sazanova A."/>
            <person name="Chirak E."/>
            <person name="Verkhozina A."/>
            <person name="Kuznetsova I."/>
            <person name="Andronov E."/>
            <person name="Puhalsky J."/>
            <person name="Tikhonovich I."/>
        </authorList>
    </citation>
    <scope>NUCLEOTIDE SEQUENCE [LARGE SCALE GENOMIC DNA]</scope>
    <source>
        <strain evidence="2 3">Opo-235</strain>
    </source>
</reference>
<dbReference type="EMBL" id="QKOD01000004">
    <property type="protein sequence ID" value="RNJ44435.1"/>
    <property type="molecule type" value="Genomic_DNA"/>
</dbReference>
<dbReference type="InterPro" id="IPR025285">
    <property type="entry name" value="DUF4145"/>
</dbReference>
<evidence type="ECO:0000313" key="2">
    <source>
        <dbReference type="EMBL" id="RNJ44435.1"/>
    </source>
</evidence>
<dbReference type="AlphaFoldDB" id="A0A3M9X952"/>
<gene>
    <name evidence="2" type="ORF">DNR46_17505</name>
</gene>
<evidence type="ECO:0000259" key="1">
    <source>
        <dbReference type="Pfam" id="PF13643"/>
    </source>
</evidence>
<evidence type="ECO:0000313" key="3">
    <source>
        <dbReference type="Proteomes" id="UP000275436"/>
    </source>
</evidence>
<accession>A0A3M9X952</accession>
<dbReference type="Pfam" id="PF13643">
    <property type="entry name" value="DUF4145"/>
    <property type="match status" value="1"/>
</dbReference>